<dbReference type="AlphaFoldDB" id="A0A7W6EY17"/>
<keyword evidence="2" id="KW-1185">Reference proteome</keyword>
<dbReference type="Proteomes" id="UP000562395">
    <property type="component" value="Unassembled WGS sequence"/>
</dbReference>
<organism evidence="1 2">
    <name type="scientific">Novosphingobium hassiacum</name>
    <dbReference type="NCBI Taxonomy" id="173676"/>
    <lineage>
        <taxon>Bacteria</taxon>
        <taxon>Pseudomonadati</taxon>
        <taxon>Pseudomonadota</taxon>
        <taxon>Alphaproteobacteria</taxon>
        <taxon>Sphingomonadales</taxon>
        <taxon>Sphingomonadaceae</taxon>
        <taxon>Novosphingobium</taxon>
    </lineage>
</organism>
<comment type="caution">
    <text evidence="1">The sequence shown here is derived from an EMBL/GenBank/DDBJ whole genome shotgun (WGS) entry which is preliminary data.</text>
</comment>
<reference evidence="1 2" key="1">
    <citation type="submission" date="2020-08" db="EMBL/GenBank/DDBJ databases">
        <title>Genomic Encyclopedia of Type Strains, Phase IV (KMG-IV): sequencing the most valuable type-strain genomes for metagenomic binning, comparative biology and taxonomic classification.</title>
        <authorList>
            <person name="Goeker M."/>
        </authorList>
    </citation>
    <scope>NUCLEOTIDE SEQUENCE [LARGE SCALE GENOMIC DNA]</scope>
    <source>
        <strain evidence="1 2">DSM 14552</strain>
    </source>
</reference>
<proteinExistence type="predicted"/>
<evidence type="ECO:0000313" key="1">
    <source>
        <dbReference type="EMBL" id="MBB3862700.1"/>
    </source>
</evidence>
<name>A0A7W6EY17_9SPHN</name>
<dbReference type="RefSeq" id="WP_183615153.1">
    <property type="nucleotide sequence ID" value="NZ_JACICY010000020.1"/>
</dbReference>
<sequence length="246" mass="27475">MSELFLSGVPENLVRQALDRAGGNELASGKFASPESSAALAVNGFGWFIERPALLPPFPNLDDIEWSPMSVEIERQMRFPWNGGRHPWLDAAVVTESCLIGVESKRFEPFRDTKHVVLSNAYDRDVWGEAMDPWCAMRDRLRSEPSHFRYLDAAQLVKHAFGLVTEAGRISRAPVLFYLFAEPSRVSASARSEHRAEIEAFSVAVSGARVRFAAASWSEWLMRFASPAKTPAVAAHAEALRRKFEP</sequence>
<dbReference type="EMBL" id="JACICY010000020">
    <property type="protein sequence ID" value="MBB3862700.1"/>
    <property type="molecule type" value="Genomic_DNA"/>
</dbReference>
<dbReference type="InterPro" id="IPR054333">
    <property type="entry name" value="REase-ARP-assoc"/>
</dbReference>
<accession>A0A7W6EY17</accession>
<dbReference type="Pfam" id="PF22558">
    <property type="entry name" value="REase-ARP"/>
    <property type="match status" value="1"/>
</dbReference>
<evidence type="ECO:0000313" key="2">
    <source>
        <dbReference type="Proteomes" id="UP000562395"/>
    </source>
</evidence>
<protein>
    <submittedName>
        <fullName evidence="1">Uncharacterized protein</fullName>
    </submittedName>
</protein>
<gene>
    <name evidence="1" type="ORF">GGQ88_004002</name>
</gene>